<dbReference type="Proteomes" id="UP000199705">
    <property type="component" value="Unassembled WGS sequence"/>
</dbReference>
<dbReference type="AlphaFoldDB" id="A0A1G7RB87"/>
<dbReference type="EMBL" id="FNCG01000002">
    <property type="protein sequence ID" value="SDG07270.1"/>
    <property type="molecule type" value="Genomic_DNA"/>
</dbReference>
<protein>
    <submittedName>
        <fullName evidence="1">Uncharacterized protein</fullName>
    </submittedName>
</protein>
<accession>A0A1G7RB87</accession>
<gene>
    <name evidence="1" type="ORF">SAMN05192573_102171</name>
</gene>
<evidence type="ECO:0000313" key="1">
    <source>
        <dbReference type="EMBL" id="SDG07270.1"/>
    </source>
</evidence>
<reference evidence="2" key="1">
    <citation type="submission" date="2016-10" db="EMBL/GenBank/DDBJ databases">
        <authorList>
            <person name="Varghese N."/>
            <person name="Submissions S."/>
        </authorList>
    </citation>
    <scope>NUCLEOTIDE SEQUENCE [LARGE SCALE GENOMIC DNA]</scope>
    <source>
        <strain evidence="2">Gh-67</strain>
    </source>
</reference>
<evidence type="ECO:0000313" key="2">
    <source>
        <dbReference type="Proteomes" id="UP000199705"/>
    </source>
</evidence>
<sequence length="41" mass="4742">MLFEFDKYLLTDDKRSRLIIDLRGGFLLYNTSINNPGFGTS</sequence>
<name>A0A1G7RB87_9SPHI</name>
<keyword evidence="2" id="KW-1185">Reference proteome</keyword>
<organism evidence="1 2">
    <name type="scientific">Mucilaginibacter gossypii</name>
    <dbReference type="NCBI Taxonomy" id="551996"/>
    <lineage>
        <taxon>Bacteria</taxon>
        <taxon>Pseudomonadati</taxon>
        <taxon>Bacteroidota</taxon>
        <taxon>Sphingobacteriia</taxon>
        <taxon>Sphingobacteriales</taxon>
        <taxon>Sphingobacteriaceae</taxon>
        <taxon>Mucilaginibacter</taxon>
    </lineage>
</organism>
<proteinExistence type="predicted"/>